<dbReference type="PANTHER" id="PTHR43364">
    <property type="entry name" value="NADH-SPECIFIC METHYLGLYOXAL REDUCTASE-RELATED"/>
    <property type="match status" value="1"/>
</dbReference>
<name>A0A1M2VBJ1_TRAPU</name>
<keyword evidence="1" id="KW-0560">Oxidoreductase</keyword>
<keyword evidence="4" id="KW-1185">Reference proteome</keyword>
<dbReference type="OMA" id="VGICEAK"/>
<feature type="domain" description="NADP-dependent oxidoreductase" evidence="2">
    <location>
        <begin position="12"/>
        <end position="329"/>
    </location>
</feature>
<dbReference type="STRING" id="154538.A0A1M2VBJ1"/>
<protein>
    <submittedName>
        <fullName evidence="3">Aflatoxin B1 aldehyde reductase member 3</fullName>
    </submittedName>
</protein>
<evidence type="ECO:0000259" key="2">
    <source>
        <dbReference type="Pfam" id="PF00248"/>
    </source>
</evidence>
<reference evidence="3 4" key="1">
    <citation type="submission" date="2016-10" db="EMBL/GenBank/DDBJ databases">
        <title>Genome sequence of the basidiomycete white-rot fungus Trametes pubescens.</title>
        <authorList>
            <person name="Makela M.R."/>
            <person name="Granchi Z."/>
            <person name="Peng M."/>
            <person name="De Vries R.P."/>
            <person name="Grigoriev I."/>
            <person name="Riley R."/>
            <person name="Hilden K."/>
        </authorList>
    </citation>
    <scope>NUCLEOTIDE SEQUENCE [LARGE SCALE GENOMIC DNA]</scope>
    <source>
        <strain evidence="3 4">FBCC735</strain>
    </source>
</reference>
<organism evidence="3 4">
    <name type="scientific">Trametes pubescens</name>
    <name type="common">White-rot fungus</name>
    <dbReference type="NCBI Taxonomy" id="154538"/>
    <lineage>
        <taxon>Eukaryota</taxon>
        <taxon>Fungi</taxon>
        <taxon>Dikarya</taxon>
        <taxon>Basidiomycota</taxon>
        <taxon>Agaricomycotina</taxon>
        <taxon>Agaricomycetes</taxon>
        <taxon>Polyporales</taxon>
        <taxon>Polyporaceae</taxon>
        <taxon>Trametes</taxon>
    </lineage>
</organism>
<dbReference type="InterPro" id="IPR036812">
    <property type="entry name" value="NAD(P)_OxRdtase_dom_sf"/>
</dbReference>
<accession>A0A1M2VBJ1</accession>
<dbReference type="CDD" id="cd19075">
    <property type="entry name" value="AKR_AKR7A1-5"/>
    <property type="match status" value="1"/>
</dbReference>
<dbReference type="InterPro" id="IPR050523">
    <property type="entry name" value="AKR_Detox_Biosynth"/>
</dbReference>
<dbReference type="OrthoDB" id="2310150at2759"/>
<evidence type="ECO:0000256" key="1">
    <source>
        <dbReference type="ARBA" id="ARBA00023002"/>
    </source>
</evidence>
<dbReference type="Pfam" id="PF00248">
    <property type="entry name" value="Aldo_ket_red"/>
    <property type="match status" value="1"/>
</dbReference>
<dbReference type="Gene3D" id="3.20.20.100">
    <property type="entry name" value="NADP-dependent oxidoreductase domain"/>
    <property type="match status" value="1"/>
</dbReference>
<proteinExistence type="predicted"/>
<evidence type="ECO:0000313" key="3">
    <source>
        <dbReference type="EMBL" id="OJT04934.1"/>
    </source>
</evidence>
<dbReference type="GO" id="GO:0016491">
    <property type="term" value="F:oxidoreductase activity"/>
    <property type="evidence" value="ECO:0007669"/>
    <property type="project" value="UniProtKB-KW"/>
</dbReference>
<dbReference type="EMBL" id="MNAD01001502">
    <property type="protein sequence ID" value="OJT04934.1"/>
    <property type="molecule type" value="Genomic_DNA"/>
</dbReference>
<dbReference type="InterPro" id="IPR023210">
    <property type="entry name" value="NADP_OxRdtase_dom"/>
</dbReference>
<dbReference type="Proteomes" id="UP000184267">
    <property type="component" value="Unassembled WGS sequence"/>
</dbReference>
<evidence type="ECO:0000313" key="4">
    <source>
        <dbReference type="Proteomes" id="UP000184267"/>
    </source>
</evidence>
<gene>
    <name evidence="3" type="ORF">TRAPUB_4276</name>
</gene>
<dbReference type="PANTHER" id="PTHR43364:SF4">
    <property type="entry name" value="NAD(P)-LINKED OXIDOREDUCTASE SUPERFAMILY PROTEIN"/>
    <property type="match status" value="1"/>
</dbReference>
<comment type="caution">
    <text evidence="3">The sequence shown here is derived from an EMBL/GenBank/DDBJ whole genome shotgun (WGS) entry which is preliminary data.</text>
</comment>
<dbReference type="AlphaFoldDB" id="A0A1M2VBJ1"/>
<sequence length="341" mass="38784">MVKPEQKSTLNIVMGAMTFGEKGKEGARVNDLEGVKAILDVFQSHGHYEIDTAKTYSQGTSEEFLGKINWKERGLVMDTKLYPNAGDPRYAALGLEIISHSPEDLRKFLNRQRKTLNTDSIDMWYLHGPDRTTPYGDTLRGVNDLYKEGKFKRFGISNYMAWEVAEIVGICEAKGYVKPAVYQGIYNAIHRKVEPELFPCLRKFGIAFYEFNPLGGGFFTGRYHSLEDKVEPGSRFDPNRYMGQAYRARYWKEPYFKALAEIEAVSKKHGLTLAEVALRWISHHSLLRAEHGDAVLIGASSVKHIKENLVDLEKGPLPEEVVKVLDEAWLSVSSYSSEYYH</sequence>
<dbReference type="SUPFAM" id="SSF51430">
    <property type="entry name" value="NAD(P)-linked oxidoreductase"/>
    <property type="match status" value="1"/>
</dbReference>